<dbReference type="Pfam" id="PF14365">
    <property type="entry name" value="Neprosin_AP"/>
    <property type="match status" value="1"/>
</dbReference>
<proteinExistence type="predicted"/>
<accession>A0AA87ZG85</accession>
<evidence type="ECO:0000259" key="2">
    <source>
        <dbReference type="PROSITE" id="PS52045"/>
    </source>
</evidence>
<evidence type="ECO:0000313" key="4">
    <source>
        <dbReference type="Proteomes" id="UP001187192"/>
    </source>
</evidence>
<keyword evidence="4" id="KW-1185">Reference proteome</keyword>
<name>A0AA87ZG85_FICCA</name>
<dbReference type="PROSITE" id="PS52045">
    <property type="entry name" value="NEPROSIN_PEP_CD"/>
    <property type="match status" value="1"/>
</dbReference>
<dbReference type="InterPro" id="IPR053168">
    <property type="entry name" value="Glutamic_endopeptidase"/>
</dbReference>
<organism evidence="3 4">
    <name type="scientific">Ficus carica</name>
    <name type="common">Common fig</name>
    <dbReference type="NCBI Taxonomy" id="3494"/>
    <lineage>
        <taxon>Eukaryota</taxon>
        <taxon>Viridiplantae</taxon>
        <taxon>Streptophyta</taxon>
        <taxon>Embryophyta</taxon>
        <taxon>Tracheophyta</taxon>
        <taxon>Spermatophyta</taxon>
        <taxon>Magnoliopsida</taxon>
        <taxon>eudicotyledons</taxon>
        <taxon>Gunneridae</taxon>
        <taxon>Pentapetalae</taxon>
        <taxon>rosids</taxon>
        <taxon>fabids</taxon>
        <taxon>Rosales</taxon>
        <taxon>Moraceae</taxon>
        <taxon>Ficeae</taxon>
        <taxon>Ficus</taxon>
    </lineage>
</organism>
<feature type="domain" description="Neprosin PEP catalytic" evidence="2">
    <location>
        <begin position="88"/>
        <end position="330"/>
    </location>
</feature>
<dbReference type="EMBL" id="BTGU01000003">
    <property type="protein sequence ID" value="GMN32075.1"/>
    <property type="molecule type" value="Genomic_DNA"/>
</dbReference>
<feature type="region of interest" description="Disordered" evidence="1">
    <location>
        <begin position="50"/>
        <end position="69"/>
    </location>
</feature>
<dbReference type="InterPro" id="IPR025521">
    <property type="entry name" value="Neprosin_propep"/>
</dbReference>
<comment type="caution">
    <text evidence="3">The sequence shown here is derived from an EMBL/GenBank/DDBJ whole genome shotgun (WGS) entry which is preliminary data.</text>
</comment>
<gene>
    <name evidence="3" type="ORF">TIFTF001_003512</name>
</gene>
<dbReference type="PANTHER" id="PTHR31589">
    <property type="entry name" value="PROTEIN, PUTATIVE (DUF239)-RELATED-RELATED"/>
    <property type="match status" value="1"/>
</dbReference>
<reference evidence="3" key="1">
    <citation type="submission" date="2023-07" db="EMBL/GenBank/DDBJ databases">
        <title>draft genome sequence of fig (Ficus carica).</title>
        <authorList>
            <person name="Takahashi T."/>
            <person name="Nishimura K."/>
        </authorList>
    </citation>
    <scope>NUCLEOTIDE SEQUENCE</scope>
</reference>
<dbReference type="InterPro" id="IPR004314">
    <property type="entry name" value="Neprosin"/>
</dbReference>
<dbReference type="PANTHER" id="PTHR31589:SF235">
    <property type="entry name" value="PROTEIN, PUTATIVE (DUF239)-RELATED"/>
    <property type="match status" value="1"/>
</dbReference>
<dbReference type="AlphaFoldDB" id="A0AA87ZG85"/>
<sequence length="331" mass="36279">MNLDRQLKVINKPALKSFQTEYGDIVDCIDIYKQLAFDHPMLKNHTIQMKPKTAPEEAGNEATSTVYKSSPYMPKNIKCPPGSVPIKRATREDLMMAKSMNPQCLSITSGNFGARASISIWNPSVNENQLSCGGMWIANGLGDKLNSIQTGWIADAYQSTGCFNTLCPGFVQVNPDVVLGLVLPHSVVNGSEFDVLLSFYQDKASGHWWLMVEDKYVGYWPRVVIPVPAGGAAFVSWGGEVYSPLNVPSPAMGSGNFPVDAFGANHGRTAYVRLIKVVTDEKDSTKFEDPKLEAIKVWADKPACYTAKDFVDDVPGWGFQVYFGGPGICTF</sequence>
<dbReference type="Proteomes" id="UP001187192">
    <property type="component" value="Unassembled WGS sequence"/>
</dbReference>
<dbReference type="Pfam" id="PF03080">
    <property type="entry name" value="Neprosin"/>
    <property type="match status" value="1"/>
</dbReference>
<evidence type="ECO:0000313" key="3">
    <source>
        <dbReference type="EMBL" id="GMN32075.1"/>
    </source>
</evidence>
<protein>
    <recommendedName>
        <fullName evidence="2">Neprosin PEP catalytic domain-containing protein</fullName>
    </recommendedName>
</protein>
<evidence type="ECO:0000256" key="1">
    <source>
        <dbReference type="SAM" id="MobiDB-lite"/>
    </source>
</evidence>